<organism evidence="1 2">
    <name type="scientific">Hypoxylon rubiginosum</name>
    <dbReference type="NCBI Taxonomy" id="110542"/>
    <lineage>
        <taxon>Eukaryota</taxon>
        <taxon>Fungi</taxon>
        <taxon>Dikarya</taxon>
        <taxon>Ascomycota</taxon>
        <taxon>Pezizomycotina</taxon>
        <taxon>Sordariomycetes</taxon>
        <taxon>Xylariomycetidae</taxon>
        <taxon>Xylariales</taxon>
        <taxon>Hypoxylaceae</taxon>
        <taxon>Hypoxylon</taxon>
    </lineage>
</organism>
<dbReference type="Proteomes" id="UP001497680">
    <property type="component" value="Unassembled WGS sequence"/>
</dbReference>
<reference evidence="1 2" key="1">
    <citation type="journal article" date="2022" name="New Phytol.">
        <title>Ecological generalism drives hyperdiversity of secondary metabolite gene clusters in xylarialean endophytes.</title>
        <authorList>
            <person name="Franco M.E.E."/>
            <person name="Wisecaver J.H."/>
            <person name="Arnold A.E."/>
            <person name="Ju Y.M."/>
            <person name="Slot J.C."/>
            <person name="Ahrendt S."/>
            <person name="Moore L.P."/>
            <person name="Eastman K.E."/>
            <person name="Scott K."/>
            <person name="Konkel Z."/>
            <person name="Mondo S.J."/>
            <person name="Kuo A."/>
            <person name="Hayes R.D."/>
            <person name="Haridas S."/>
            <person name="Andreopoulos B."/>
            <person name="Riley R."/>
            <person name="LaButti K."/>
            <person name="Pangilinan J."/>
            <person name="Lipzen A."/>
            <person name="Amirebrahimi M."/>
            <person name="Yan J."/>
            <person name="Adam C."/>
            <person name="Keymanesh K."/>
            <person name="Ng V."/>
            <person name="Louie K."/>
            <person name="Northen T."/>
            <person name="Drula E."/>
            <person name="Henrissat B."/>
            <person name="Hsieh H.M."/>
            <person name="Youens-Clark K."/>
            <person name="Lutzoni F."/>
            <person name="Miadlikowska J."/>
            <person name="Eastwood D.C."/>
            <person name="Hamelin R.C."/>
            <person name="Grigoriev I.V."/>
            <person name="U'Ren J.M."/>
        </authorList>
    </citation>
    <scope>NUCLEOTIDE SEQUENCE [LARGE SCALE GENOMIC DNA]</scope>
    <source>
        <strain evidence="1 2">ER1909</strain>
    </source>
</reference>
<proteinExistence type="predicted"/>
<accession>A0ACC0DKN0</accession>
<dbReference type="EMBL" id="MU394282">
    <property type="protein sequence ID" value="KAI6092755.1"/>
    <property type="molecule type" value="Genomic_DNA"/>
</dbReference>
<evidence type="ECO:0000313" key="1">
    <source>
        <dbReference type="EMBL" id="KAI6092755.1"/>
    </source>
</evidence>
<comment type="caution">
    <text evidence="1">The sequence shown here is derived from an EMBL/GenBank/DDBJ whole genome shotgun (WGS) entry which is preliminary data.</text>
</comment>
<gene>
    <name evidence="1" type="ORF">F4821DRAFT_253505</name>
</gene>
<sequence>MVPREEAQTCQVPHGPTRESRSRSPPEVTMTKQVRCASPWRASMVPFALQLKPPPPSALGTEPPAPRALDDRDFMTNRGDGKARRLSIRREAKLSTRSRPGSVWSWPCTSGSSWPRTSTPRATSPSCGTLQVVAPRSGARKSRLLRTQKPPTPSFRRPRLPPKLGCNGHPSQTPPRAGQDDEEWRRDEAEMRQLIPKPPYDLTGLVDPALEHATKLSTKAKQPSAVVVVKGRIALNEGRKRIRLAVTGTGDRPIQVGSHYHSVETNPLLEFDRGAAYGYRLDISAGTSVRFEPGDSKTVTLVEIGGNRVIRGGNKMASGQVDLLRAEAIVNALQQAGSRGSHYHFVETNPQLEFDRGPSHRGRHQRAPSLLLLLIGVGPLRSTGNGEGSSQNPMANSIPHVTTNPALRAHILFLPPSACRTTSSMLFVSLLLLKHPLYFYLVFAMQQEDRESSVPAQGNGAETPADNSTGAGTGVASYASHPIDMPTAWYNNESEVPWRVYPSAPDRRDIHICPSR</sequence>
<protein>
    <submittedName>
        <fullName evidence="1">Uncharacterized protein</fullName>
    </submittedName>
</protein>
<keyword evidence="2" id="KW-1185">Reference proteome</keyword>
<name>A0ACC0DKN0_9PEZI</name>
<evidence type="ECO:0000313" key="2">
    <source>
        <dbReference type="Proteomes" id="UP001497680"/>
    </source>
</evidence>